<dbReference type="PROSITE" id="PS50102">
    <property type="entry name" value="RRM"/>
    <property type="match status" value="2"/>
</dbReference>
<accession>A0A8J4Q0W3</accession>
<evidence type="ECO:0000256" key="8">
    <source>
        <dbReference type="ARBA" id="ARBA00023242"/>
    </source>
</evidence>
<dbReference type="GO" id="GO:0008380">
    <property type="term" value="P:RNA splicing"/>
    <property type="evidence" value="ECO:0007669"/>
    <property type="project" value="UniProtKB-KW"/>
</dbReference>
<dbReference type="SUPFAM" id="SSF54928">
    <property type="entry name" value="RNA-binding domain, RBD"/>
    <property type="match status" value="1"/>
</dbReference>
<reference evidence="13" key="1">
    <citation type="submission" date="2020-01" db="EMBL/GenBank/DDBJ databases">
        <title>Development of genomics and gene disruption for Polysphondylium violaceum indicates a role for the polyketide synthase stlB in stalk morphogenesis.</title>
        <authorList>
            <person name="Narita B."/>
            <person name="Kawabe Y."/>
            <person name="Kin K."/>
            <person name="Saito T."/>
            <person name="Gibbs R."/>
            <person name="Kuspa A."/>
            <person name="Muzny D."/>
            <person name="Queller D."/>
            <person name="Richards S."/>
            <person name="Strassman J."/>
            <person name="Sucgang R."/>
            <person name="Worley K."/>
            <person name="Schaap P."/>
        </authorList>
    </citation>
    <scope>NUCLEOTIDE SEQUENCE</scope>
    <source>
        <strain evidence="13">QSvi11</strain>
    </source>
</reference>
<dbReference type="CDD" id="cd12247">
    <property type="entry name" value="RRM2_U1A_like"/>
    <property type="match status" value="1"/>
</dbReference>
<feature type="domain" description="RRM" evidence="12">
    <location>
        <begin position="164"/>
        <end position="238"/>
    </location>
</feature>
<keyword evidence="5" id="KW-0677">Repeat</keyword>
<gene>
    <name evidence="13" type="ORF">CYY_000938</name>
</gene>
<sequence length="238" mass="27290">METEEQVKVEEDVKLETADIQPNQTIYINNLYEKISKKKLVEQLYALFSKYGQILEIVACKSHKMRGQAFIVFNDIISASNSLREMNGFKFLDKPMRIQYCKTKSDAVSKIDGTYSKRERDQDREEKKKSNKKQDRKPTRTTTGAPGSMAGAASLQPRDAPPNKNLFVENLPDRTDNLMLQMLFGQFEGFKEVHMVETKKGIAFVEFEDENRAGFAMTNLQHFKITPDKPMVISFAAQ</sequence>
<evidence type="ECO:0000313" key="14">
    <source>
        <dbReference type="Proteomes" id="UP000695562"/>
    </source>
</evidence>
<organism evidence="13 14">
    <name type="scientific">Polysphondylium violaceum</name>
    <dbReference type="NCBI Taxonomy" id="133409"/>
    <lineage>
        <taxon>Eukaryota</taxon>
        <taxon>Amoebozoa</taxon>
        <taxon>Evosea</taxon>
        <taxon>Eumycetozoa</taxon>
        <taxon>Dictyostelia</taxon>
        <taxon>Dictyosteliales</taxon>
        <taxon>Dictyosteliaceae</taxon>
        <taxon>Polysphondylium</taxon>
    </lineage>
</organism>
<dbReference type="FunFam" id="3.30.70.330:FF:000039">
    <property type="entry name" value="U1 small nuclear ribonucleoprotein A"/>
    <property type="match status" value="1"/>
</dbReference>
<dbReference type="GO" id="GO:0005681">
    <property type="term" value="C:spliceosomal complex"/>
    <property type="evidence" value="ECO:0007669"/>
    <property type="project" value="UniProtKB-KW"/>
</dbReference>
<keyword evidence="4" id="KW-0747">Spliceosome</keyword>
<feature type="region of interest" description="Disordered" evidence="11">
    <location>
        <begin position="111"/>
        <end position="162"/>
    </location>
</feature>
<comment type="similarity">
    <text evidence="2">Belongs to the RRM U1 A/B'' family.</text>
</comment>
<evidence type="ECO:0000256" key="6">
    <source>
        <dbReference type="ARBA" id="ARBA00022884"/>
    </source>
</evidence>
<dbReference type="AlphaFoldDB" id="A0A8J4Q0W3"/>
<keyword evidence="6 10" id="KW-0694">RNA-binding</keyword>
<comment type="caution">
    <text evidence="13">The sequence shown here is derived from an EMBL/GenBank/DDBJ whole genome shotgun (WGS) entry which is preliminary data.</text>
</comment>
<proteinExistence type="inferred from homology"/>
<evidence type="ECO:0000256" key="1">
    <source>
        <dbReference type="ARBA" id="ARBA00004123"/>
    </source>
</evidence>
<dbReference type="SMART" id="SM00360">
    <property type="entry name" value="RRM"/>
    <property type="match status" value="2"/>
</dbReference>
<evidence type="ECO:0000256" key="5">
    <source>
        <dbReference type="ARBA" id="ARBA00022737"/>
    </source>
</evidence>
<dbReference type="Gene3D" id="3.30.70.330">
    <property type="match status" value="2"/>
</dbReference>
<protein>
    <recommendedName>
        <fullName evidence="12">RRM domain-containing protein</fullName>
    </recommendedName>
</protein>
<evidence type="ECO:0000256" key="4">
    <source>
        <dbReference type="ARBA" id="ARBA00022728"/>
    </source>
</evidence>
<dbReference type="InterPro" id="IPR000504">
    <property type="entry name" value="RRM_dom"/>
</dbReference>
<dbReference type="PANTHER" id="PTHR10501">
    <property type="entry name" value="U1 SMALL NUCLEAR RIBONUCLEOPROTEIN A/U2 SMALL NUCLEAR RIBONUCLEOPROTEIN B"/>
    <property type="match status" value="1"/>
</dbReference>
<dbReference type="OrthoDB" id="277802at2759"/>
<evidence type="ECO:0000256" key="10">
    <source>
        <dbReference type="PROSITE-ProRule" id="PRU00176"/>
    </source>
</evidence>
<feature type="compositionally biased region" description="Basic and acidic residues" evidence="11">
    <location>
        <begin position="111"/>
        <end position="138"/>
    </location>
</feature>
<evidence type="ECO:0000256" key="2">
    <source>
        <dbReference type="ARBA" id="ARBA00007243"/>
    </source>
</evidence>
<dbReference type="GO" id="GO:0030532">
    <property type="term" value="C:small nuclear ribonucleoprotein complex"/>
    <property type="evidence" value="ECO:0007669"/>
    <property type="project" value="UniProtKB-ARBA"/>
</dbReference>
<evidence type="ECO:0000256" key="3">
    <source>
        <dbReference type="ARBA" id="ARBA00022664"/>
    </source>
</evidence>
<dbReference type="InterPro" id="IPR012677">
    <property type="entry name" value="Nucleotide-bd_a/b_plait_sf"/>
</dbReference>
<dbReference type="CDD" id="cd12246">
    <property type="entry name" value="RRM1_U1A_like"/>
    <property type="match status" value="1"/>
</dbReference>
<keyword evidence="9" id="KW-0687">Ribonucleoprotein</keyword>
<dbReference type="GO" id="GO:0006397">
    <property type="term" value="P:mRNA processing"/>
    <property type="evidence" value="ECO:0007669"/>
    <property type="project" value="UniProtKB-KW"/>
</dbReference>
<evidence type="ECO:0000256" key="9">
    <source>
        <dbReference type="ARBA" id="ARBA00023274"/>
    </source>
</evidence>
<evidence type="ECO:0000256" key="11">
    <source>
        <dbReference type="SAM" id="MobiDB-lite"/>
    </source>
</evidence>
<keyword evidence="3" id="KW-0507">mRNA processing</keyword>
<dbReference type="Proteomes" id="UP000695562">
    <property type="component" value="Unassembled WGS sequence"/>
</dbReference>
<name>A0A8J4Q0W3_9MYCE</name>
<dbReference type="Pfam" id="PF00076">
    <property type="entry name" value="RRM_1"/>
    <property type="match status" value="2"/>
</dbReference>
<evidence type="ECO:0000256" key="7">
    <source>
        <dbReference type="ARBA" id="ARBA00023187"/>
    </source>
</evidence>
<evidence type="ECO:0000313" key="13">
    <source>
        <dbReference type="EMBL" id="KAF2077751.1"/>
    </source>
</evidence>
<keyword evidence="8" id="KW-0539">Nucleus</keyword>
<dbReference type="InterPro" id="IPR035979">
    <property type="entry name" value="RBD_domain_sf"/>
</dbReference>
<evidence type="ECO:0000259" key="12">
    <source>
        <dbReference type="PROSITE" id="PS50102"/>
    </source>
</evidence>
<feature type="domain" description="RRM" evidence="12">
    <location>
        <begin position="24"/>
        <end position="103"/>
    </location>
</feature>
<dbReference type="FunFam" id="3.30.70.330:FF:000029">
    <property type="entry name" value="U2 small nuclear ribonucleoprotein B"/>
    <property type="match status" value="1"/>
</dbReference>
<dbReference type="EMBL" id="AJWJ01000020">
    <property type="protein sequence ID" value="KAF2077751.1"/>
    <property type="molecule type" value="Genomic_DNA"/>
</dbReference>
<comment type="subcellular location">
    <subcellularLocation>
        <location evidence="1">Nucleus</location>
    </subcellularLocation>
</comment>
<keyword evidence="14" id="KW-1185">Reference proteome</keyword>
<keyword evidence="7" id="KW-0508">mRNA splicing</keyword>
<dbReference type="GO" id="GO:0003723">
    <property type="term" value="F:RNA binding"/>
    <property type="evidence" value="ECO:0007669"/>
    <property type="project" value="UniProtKB-UniRule"/>
</dbReference>